<reference evidence="6 7" key="1">
    <citation type="submission" date="2018-11" db="EMBL/GenBank/DDBJ databases">
        <title>Genomic Encyclopedia of Type Strains, Phase IV (KMG-IV): sequencing the most valuable type-strain genomes for metagenomic binning, comparative biology and taxonomic classification.</title>
        <authorList>
            <person name="Goeker M."/>
        </authorList>
    </citation>
    <scope>NUCLEOTIDE SEQUENCE [LARGE SCALE GENOMIC DNA]</scope>
    <source>
        <strain evidence="6 7">DSM 18090</strain>
    </source>
</reference>
<feature type="region of interest" description="Disordered" evidence="2">
    <location>
        <begin position="25"/>
        <end position="74"/>
    </location>
</feature>
<evidence type="ECO:0000256" key="2">
    <source>
        <dbReference type="SAM" id="MobiDB-lite"/>
    </source>
</evidence>
<feature type="transmembrane region" description="Helical" evidence="3">
    <location>
        <begin position="272"/>
        <end position="295"/>
    </location>
</feature>
<keyword evidence="3" id="KW-1133">Transmembrane helix</keyword>
<evidence type="ECO:0000313" key="6">
    <source>
        <dbReference type="EMBL" id="RPF50100.1"/>
    </source>
</evidence>
<dbReference type="EMBL" id="RKRF01000014">
    <property type="protein sequence ID" value="RPF50100.1"/>
    <property type="molecule type" value="Genomic_DNA"/>
</dbReference>
<evidence type="ECO:0000313" key="7">
    <source>
        <dbReference type="Proteomes" id="UP000276443"/>
    </source>
</evidence>
<feature type="signal peptide" evidence="4">
    <location>
        <begin position="1"/>
        <end position="25"/>
    </location>
</feature>
<sequence>MKLLKGMCLIGLLLFLFACSQNDSANEGSNMDDSAQDGAGLTESSDDAEGEREMDQSDEQSGAEPTEGEIDFDTMNQMIIYNGRIELETNNYQEINDMIRDELSNRNGYIVRSNEHTRGEEEQRYGEIEVRIPQEHFDPFMNSLEAENVHVLNKTQESEDVTEEYVDLESRLTAKEAVEERLLNFMENAEKTEDLLQISDDLSQVQEEIEQIKGRMNYIENHVAYSTVTISIQERNVKIPEVQSQEELNTMAKAKKLFLDTINVFMSIGSGLVVFFVGLSPILIPLAIIALIILFKFRQSKKRE</sequence>
<evidence type="ECO:0000256" key="4">
    <source>
        <dbReference type="SAM" id="SignalP"/>
    </source>
</evidence>
<keyword evidence="1" id="KW-0175">Coiled coil</keyword>
<feature type="chain" id="PRO_5018069943" evidence="4">
    <location>
        <begin position="26"/>
        <end position="304"/>
    </location>
</feature>
<evidence type="ECO:0000256" key="3">
    <source>
        <dbReference type="SAM" id="Phobius"/>
    </source>
</evidence>
<organism evidence="6 7">
    <name type="scientific">Aquisalibacillus elongatus</name>
    <dbReference type="NCBI Taxonomy" id="485577"/>
    <lineage>
        <taxon>Bacteria</taxon>
        <taxon>Bacillati</taxon>
        <taxon>Bacillota</taxon>
        <taxon>Bacilli</taxon>
        <taxon>Bacillales</taxon>
        <taxon>Bacillaceae</taxon>
        <taxon>Aquisalibacillus</taxon>
    </lineage>
</organism>
<feature type="domain" description="DUF4349" evidence="5">
    <location>
        <begin position="77"/>
        <end position="293"/>
    </location>
</feature>
<protein>
    <submittedName>
        <fullName evidence="6">Uncharacterized protein DUF4349</fullName>
    </submittedName>
</protein>
<proteinExistence type="predicted"/>
<dbReference type="Proteomes" id="UP000276443">
    <property type="component" value="Unassembled WGS sequence"/>
</dbReference>
<dbReference type="InterPro" id="IPR025645">
    <property type="entry name" value="DUF4349"/>
</dbReference>
<dbReference type="OrthoDB" id="5381491at2"/>
<dbReference type="PROSITE" id="PS51257">
    <property type="entry name" value="PROKAR_LIPOPROTEIN"/>
    <property type="match status" value="1"/>
</dbReference>
<dbReference type="RefSeq" id="WP_124223731.1">
    <property type="nucleotide sequence ID" value="NZ_RKRF01000014.1"/>
</dbReference>
<feature type="compositionally biased region" description="Acidic residues" evidence="2">
    <location>
        <begin position="44"/>
        <end position="58"/>
    </location>
</feature>
<dbReference type="Pfam" id="PF14257">
    <property type="entry name" value="DUF4349"/>
    <property type="match status" value="1"/>
</dbReference>
<keyword evidence="4" id="KW-0732">Signal</keyword>
<dbReference type="AlphaFoldDB" id="A0A3N5B3H4"/>
<keyword evidence="3" id="KW-0472">Membrane</keyword>
<gene>
    <name evidence="6" type="ORF">EDC24_2918</name>
</gene>
<accession>A0A3N5B3H4</accession>
<evidence type="ECO:0000259" key="5">
    <source>
        <dbReference type="Pfam" id="PF14257"/>
    </source>
</evidence>
<keyword evidence="3" id="KW-0812">Transmembrane</keyword>
<evidence type="ECO:0000256" key="1">
    <source>
        <dbReference type="SAM" id="Coils"/>
    </source>
</evidence>
<comment type="caution">
    <text evidence="6">The sequence shown here is derived from an EMBL/GenBank/DDBJ whole genome shotgun (WGS) entry which is preliminary data.</text>
</comment>
<feature type="coiled-coil region" evidence="1">
    <location>
        <begin position="175"/>
        <end position="222"/>
    </location>
</feature>
<keyword evidence="7" id="KW-1185">Reference proteome</keyword>
<name>A0A3N5B3H4_9BACI</name>